<sequence>MARGPVRRRQPNQHRPIPRVANRTAATNAARAELERKLASKPIGQRPTDSDDSDRLVVKGNGRRGRNVPKQEIYATGAVGAGDKPGAYPTRAQRRRSLSNDTKEVLAQQRSGGRKNEDSSLKASDPPRQRKSSLTNGIATKSTAMPQPTIQPNTTTAATPSAIKAPGSILRPGQPTPTRETSFLGTLKPRGRQPSILQQIEHDSSSFDLDAEDEFLPDAVSTPLNLSNPKPILSSPATATTQPSTSRKRKLGHSDPLQPQEDIGLPVIGSPLESMHRRRLTPESSLPSIPVSTLRESGRKQRDRIATADDVMAPPQSSSSPGPSTEEANASTRPKNSRKKSEVKPVPAMTTEELQAALMPTKKRRIARERNQTRTTEFEIPADSDSPGNEPDEDSSFFPTKRGRRATRGREASNTTRPKPGKPRSGKSAAGGKQKGTAKPTAKLKPSTRNLIITTTTSAPVLSSSTSSRRNRETKSPSQLSSIAASTARTSKAGISTTELEPTSVSAAASKKRSGGSLVARAGEDPADKENRSSSISPRHGEIDEYADDGRHRAGLRKGASQAKTAVAPRNKWADIDAWDMDFEEIEVTTPSGSGGSSPLRR</sequence>
<comment type="caution">
    <text evidence="2">The sequence shown here is derived from an EMBL/GenBank/DDBJ whole genome shotgun (WGS) entry which is preliminary data.</text>
</comment>
<accession>A0AAV9MV03</accession>
<dbReference type="AlphaFoldDB" id="A0AAV9MV03"/>
<evidence type="ECO:0000313" key="2">
    <source>
        <dbReference type="EMBL" id="KAK5045231.1"/>
    </source>
</evidence>
<dbReference type="RefSeq" id="XP_064700863.1">
    <property type="nucleotide sequence ID" value="XM_064852877.1"/>
</dbReference>
<proteinExistence type="predicted"/>
<keyword evidence="3" id="KW-1185">Reference proteome</keyword>
<name>A0AAV9MV03_9EURO</name>
<organism evidence="2 3">
    <name type="scientific">Exophiala bonariae</name>
    <dbReference type="NCBI Taxonomy" id="1690606"/>
    <lineage>
        <taxon>Eukaryota</taxon>
        <taxon>Fungi</taxon>
        <taxon>Dikarya</taxon>
        <taxon>Ascomycota</taxon>
        <taxon>Pezizomycotina</taxon>
        <taxon>Eurotiomycetes</taxon>
        <taxon>Chaetothyriomycetidae</taxon>
        <taxon>Chaetothyriales</taxon>
        <taxon>Herpotrichiellaceae</taxon>
        <taxon>Exophiala</taxon>
    </lineage>
</organism>
<feature type="compositionally biased region" description="Basic residues" evidence="1">
    <location>
        <begin position="1"/>
        <end position="12"/>
    </location>
</feature>
<protein>
    <recommendedName>
        <fullName evidence="4">Mif2 N-terminal domain-containing protein</fullName>
    </recommendedName>
</protein>
<dbReference type="EMBL" id="JAVRRD010000038">
    <property type="protein sequence ID" value="KAK5045231.1"/>
    <property type="molecule type" value="Genomic_DNA"/>
</dbReference>
<dbReference type="GeneID" id="89977496"/>
<evidence type="ECO:0000256" key="1">
    <source>
        <dbReference type="SAM" id="MobiDB-lite"/>
    </source>
</evidence>
<feature type="compositionally biased region" description="Low complexity" evidence="1">
    <location>
        <begin position="454"/>
        <end position="468"/>
    </location>
</feature>
<feature type="compositionally biased region" description="Low complexity" evidence="1">
    <location>
        <begin position="21"/>
        <end position="31"/>
    </location>
</feature>
<feature type="compositionally biased region" description="Basic and acidic residues" evidence="1">
    <location>
        <begin position="296"/>
        <end position="307"/>
    </location>
</feature>
<feature type="region of interest" description="Disordered" evidence="1">
    <location>
        <begin position="1"/>
        <end position="568"/>
    </location>
</feature>
<feature type="compositionally biased region" description="Low complexity" evidence="1">
    <location>
        <begin position="314"/>
        <end position="324"/>
    </location>
</feature>
<gene>
    <name evidence="2" type="ORF">LTR84_009337</name>
</gene>
<evidence type="ECO:0000313" key="3">
    <source>
        <dbReference type="Proteomes" id="UP001358417"/>
    </source>
</evidence>
<feature type="compositionally biased region" description="Low complexity" evidence="1">
    <location>
        <begin position="426"/>
        <end position="443"/>
    </location>
</feature>
<feature type="compositionally biased region" description="Polar residues" evidence="1">
    <location>
        <begin position="132"/>
        <end position="159"/>
    </location>
</feature>
<feature type="compositionally biased region" description="Basic and acidic residues" evidence="1">
    <location>
        <begin position="522"/>
        <end position="532"/>
    </location>
</feature>
<evidence type="ECO:0008006" key="4">
    <source>
        <dbReference type="Google" id="ProtNLM"/>
    </source>
</evidence>
<feature type="compositionally biased region" description="Low complexity" evidence="1">
    <location>
        <begin position="234"/>
        <end position="245"/>
    </location>
</feature>
<feature type="compositionally biased region" description="Basic and acidic residues" evidence="1">
    <location>
        <begin position="539"/>
        <end position="552"/>
    </location>
</feature>
<dbReference type="Proteomes" id="UP001358417">
    <property type="component" value="Unassembled WGS sequence"/>
</dbReference>
<feature type="compositionally biased region" description="Polar residues" evidence="1">
    <location>
        <begin position="477"/>
        <end position="503"/>
    </location>
</feature>
<feature type="compositionally biased region" description="Polar residues" evidence="1">
    <location>
        <begin position="282"/>
        <end position="295"/>
    </location>
</feature>
<feature type="compositionally biased region" description="Basic and acidic residues" evidence="1">
    <location>
        <begin position="114"/>
        <end position="128"/>
    </location>
</feature>
<reference evidence="2 3" key="1">
    <citation type="submission" date="2023-08" db="EMBL/GenBank/DDBJ databases">
        <title>Black Yeasts Isolated from many extreme environments.</title>
        <authorList>
            <person name="Coleine C."/>
            <person name="Stajich J.E."/>
            <person name="Selbmann L."/>
        </authorList>
    </citation>
    <scope>NUCLEOTIDE SEQUENCE [LARGE SCALE GENOMIC DNA]</scope>
    <source>
        <strain evidence="2 3">CCFEE 5792</strain>
    </source>
</reference>